<dbReference type="STRING" id="1121939.L861_16435"/>
<sequence>MFIDELENDPLVFFHAAPLRHKSSIVEKGFQSAAILGVGELQSVSYAKKSSGCLAHLGCNISEDYAVFAVKFQPQELDRVVNNPSDIHVYDQSVQPQILGYCVLNAGFNVV</sequence>
<comment type="caution">
    <text evidence="1">The sequence shown here is derived from an EMBL/GenBank/DDBJ whole genome shotgun (WGS) entry which is preliminary data.</text>
</comment>
<evidence type="ECO:0000313" key="1">
    <source>
        <dbReference type="EMBL" id="EPC01605.1"/>
    </source>
</evidence>
<dbReference type="AlphaFoldDB" id="S2KI02"/>
<accession>S2KI02</accession>
<name>S2KI02_LITA3</name>
<keyword evidence="2" id="KW-1185">Reference proteome</keyword>
<evidence type="ECO:0000313" key="2">
    <source>
        <dbReference type="Proteomes" id="UP000014463"/>
    </source>
</evidence>
<reference evidence="1 2" key="1">
    <citation type="journal article" date="2013" name="Genome Announc.">
        <title>Draft genome sequence of the moderately halophilic gammaproteobacterium Halomonas anticariensis FP35.</title>
        <authorList>
            <person name="Tahrioui A."/>
            <person name="Quesada E."/>
            <person name="Llamas I."/>
        </authorList>
    </citation>
    <scope>NUCLEOTIDE SEQUENCE [LARGE SCALE GENOMIC DNA]</scope>
    <source>
        <strain evidence="2">DSM 16096 / CECT 5854 / LMG 22089 / FP35</strain>
    </source>
</reference>
<gene>
    <name evidence="1" type="ORF">L861_16435</name>
</gene>
<proteinExistence type="predicted"/>
<dbReference type="EMBL" id="ASTJ01000033">
    <property type="protein sequence ID" value="EPC01605.1"/>
    <property type="molecule type" value="Genomic_DNA"/>
</dbReference>
<protein>
    <submittedName>
        <fullName evidence="1">Uncharacterized protein</fullName>
    </submittedName>
</protein>
<dbReference type="Proteomes" id="UP000014463">
    <property type="component" value="Unassembled WGS sequence"/>
</dbReference>
<organism evidence="1 2">
    <name type="scientific">Litchfieldella anticariensis (strain DSM 16096 / CECT 5854 / CIP 108499 / LMG 22089 / FP35)</name>
    <name type="common">Halomonas anticariensis</name>
    <dbReference type="NCBI Taxonomy" id="1121939"/>
    <lineage>
        <taxon>Bacteria</taxon>
        <taxon>Pseudomonadati</taxon>
        <taxon>Pseudomonadota</taxon>
        <taxon>Gammaproteobacteria</taxon>
        <taxon>Oceanospirillales</taxon>
        <taxon>Halomonadaceae</taxon>
        <taxon>Litchfieldella</taxon>
    </lineage>
</organism>